<dbReference type="EMBL" id="GDHC01019071">
    <property type="protein sequence ID" value="JAP99557.1"/>
    <property type="molecule type" value="Transcribed_RNA"/>
</dbReference>
<dbReference type="AlphaFoldDB" id="A0A146KT97"/>
<feature type="region of interest" description="Disordered" evidence="1">
    <location>
        <begin position="38"/>
        <end position="74"/>
    </location>
</feature>
<feature type="compositionally biased region" description="Polar residues" evidence="1">
    <location>
        <begin position="192"/>
        <end position="205"/>
    </location>
</feature>
<organism evidence="2">
    <name type="scientific">Lygus hesperus</name>
    <name type="common">Western plant bug</name>
    <dbReference type="NCBI Taxonomy" id="30085"/>
    <lineage>
        <taxon>Eukaryota</taxon>
        <taxon>Metazoa</taxon>
        <taxon>Ecdysozoa</taxon>
        <taxon>Arthropoda</taxon>
        <taxon>Hexapoda</taxon>
        <taxon>Insecta</taxon>
        <taxon>Pterygota</taxon>
        <taxon>Neoptera</taxon>
        <taxon>Paraneoptera</taxon>
        <taxon>Hemiptera</taxon>
        <taxon>Heteroptera</taxon>
        <taxon>Panheteroptera</taxon>
        <taxon>Cimicomorpha</taxon>
        <taxon>Miridae</taxon>
        <taxon>Mirini</taxon>
        <taxon>Lygus</taxon>
    </lineage>
</organism>
<protein>
    <submittedName>
        <fullName evidence="2">Uncharacterized protein</fullName>
    </submittedName>
</protein>
<gene>
    <name evidence="2" type="ORF">g.17859</name>
</gene>
<sequence>MMEESELLGLGSEVGLKCESENVSSVSVSKGMESNYQSIQSTRVNKDVSGIESAEQIPQSRMSSDETGTDTCKACKEGCRSSTSNDGGLHFYVENVNPTELHNDTNGDGGGVQNTVNESSRGKRLRRRCDDDETSNTTVPGNDIATTVGGVEKNLDIRSAFTSTSSTVGSSSGGNTLHRHRSGSGIRKRMWVSNSTSKQRSQPLQ</sequence>
<evidence type="ECO:0000256" key="1">
    <source>
        <dbReference type="SAM" id="MobiDB-lite"/>
    </source>
</evidence>
<reference evidence="2" key="1">
    <citation type="journal article" date="2016" name="Gigascience">
        <title>De novo construction of an expanded transcriptome assembly for the western tarnished plant bug, Lygus hesperus.</title>
        <authorList>
            <person name="Tassone E.E."/>
            <person name="Geib S.M."/>
            <person name="Hall B."/>
            <person name="Fabrick J.A."/>
            <person name="Brent C.S."/>
            <person name="Hull J.J."/>
        </authorList>
    </citation>
    <scope>NUCLEOTIDE SEQUENCE</scope>
</reference>
<feature type="compositionally biased region" description="Low complexity" evidence="1">
    <location>
        <begin position="163"/>
        <end position="174"/>
    </location>
</feature>
<feature type="region of interest" description="Disordered" evidence="1">
    <location>
        <begin position="102"/>
        <end position="146"/>
    </location>
</feature>
<accession>A0A146KT97</accession>
<feature type="compositionally biased region" description="Polar residues" evidence="1">
    <location>
        <begin position="56"/>
        <end position="70"/>
    </location>
</feature>
<proteinExistence type="predicted"/>
<feature type="region of interest" description="Disordered" evidence="1">
    <location>
        <begin position="163"/>
        <end position="205"/>
    </location>
</feature>
<name>A0A146KT97_LYGHE</name>
<evidence type="ECO:0000313" key="2">
    <source>
        <dbReference type="EMBL" id="JAP99557.1"/>
    </source>
</evidence>
<feature type="compositionally biased region" description="Basic residues" evidence="1">
    <location>
        <begin position="177"/>
        <end position="190"/>
    </location>
</feature>